<feature type="region of interest" description="Disordered" evidence="1">
    <location>
        <begin position="551"/>
        <end position="605"/>
    </location>
</feature>
<dbReference type="Gene3D" id="3.30.420.10">
    <property type="entry name" value="Ribonuclease H-like superfamily/Ribonuclease H"/>
    <property type="match status" value="1"/>
</dbReference>
<dbReference type="InterPro" id="IPR012337">
    <property type="entry name" value="RNaseH-like_sf"/>
</dbReference>
<dbReference type="Pfam" id="PF01612">
    <property type="entry name" value="DNA_pol_A_exo1"/>
    <property type="match status" value="1"/>
</dbReference>
<dbReference type="PANTHER" id="PTHR12124">
    <property type="entry name" value="POLYMYOSITIS/SCLERODERMA AUTOANTIGEN-RELATED"/>
    <property type="match status" value="1"/>
</dbReference>
<evidence type="ECO:0000256" key="1">
    <source>
        <dbReference type="SAM" id="MobiDB-lite"/>
    </source>
</evidence>
<feature type="compositionally biased region" description="Basic and acidic residues" evidence="1">
    <location>
        <begin position="668"/>
        <end position="680"/>
    </location>
</feature>
<evidence type="ECO:0000259" key="2">
    <source>
        <dbReference type="SMART" id="SM00474"/>
    </source>
</evidence>
<dbReference type="InterPro" id="IPR002562">
    <property type="entry name" value="3'-5'_exonuclease_dom"/>
</dbReference>
<feature type="region of interest" description="Disordered" evidence="1">
    <location>
        <begin position="387"/>
        <end position="412"/>
    </location>
</feature>
<organism evidence="3 4">
    <name type="scientific">Mya arenaria</name>
    <name type="common">Soft-shell clam</name>
    <dbReference type="NCBI Taxonomy" id="6604"/>
    <lineage>
        <taxon>Eukaryota</taxon>
        <taxon>Metazoa</taxon>
        <taxon>Spiralia</taxon>
        <taxon>Lophotrochozoa</taxon>
        <taxon>Mollusca</taxon>
        <taxon>Bivalvia</taxon>
        <taxon>Autobranchia</taxon>
        <taxon>Heteroconchia</taxon>
        <taxon>Euheterodonta</taxon>
        <taxon>Imparidentia</taxon>
        <taxon>Neoheterodontei</taxon>
        <taxon>Myida</taxon>
        <taxon>Myoidea</taxon>
        <taxon>Myidae</taxon>
        <taxon>Mya</taxon>
    </lineage>
</organism>
<dbReference type="Proteomes" id="UP001164746">
    <property type="component" value="Chromosome 9"/>
</dbReference>
<proteinExistence type="predicted"/>
<reference evidence="3" key="1">
    <citation type="submission" date="2022-11" db="EMBL/GenBank/DDBJ databases">
        <title>Centuries of genome instability and evolution in soft-shell clam transmissible cancer (bioRxiv).</title>
        <authorList>
            <person name="Hart S.F.M."/>
            <person name="Yonemitsu M.A."/>
            <person name="Giersch R.M."/>
            <person name="Beal B.F."/>
            <person name="Arriagada G."/>
            <person name="Davis B.W."/>
            <person name="Ostrander E.A."/>
            <person name="Goff S.P."/>
            <person name="Metzger M.J."/>
        </authorList>
    </citation>
    <scope>NUCLEOTIDE SEQUENCE</scope>
    <source>
        <strain evidence="3">MELC-2E11</strain>
        <tissue evidence="3">Siphon/mantle</tissue>
    </source>
</reference>
<gene>
    <name evidence="3" type="ORF">MAR_003985</name>
</gene>
<feature type="region of interest" description="Disordered" evidence="1">
    <location>
        <begin position="664"/>
        <end position="719"/>
    </location>
</feature>
<dbReference type="SUPFAM" id="SSF53098">
    <property type="entry name" value="Ribonuclease H-like"/>
    <property type="match status" value="1"/>
</dbReference>
<dbReference type="InterPro" id="IPR045092">
    <property type="entry name" value="Rrp6-like"/>
</dbReference>
<dbReference type="InterPro" id="IPR012588">
    <property type="entry name" value="Exosome-assoc_fac_Rrp6_N"/>
</dbReference>
<dbReference type="PANTHER" id="PTHR12124:SF47">
    <property type="entry name" value="EXOSOME COMPONENT 10"/>
    <property type="match status" value="1"/>
</dbReference>
<dbReference type="Pfam" id="PF08066">
    <property type="entry name" value="PMC2NT"/>
    <property type="match status" value="1"/>
</dbReference>
<dbReference type="InterPro" id="IPR036397">
    <property type="entry name" value="RNaseH_sf"/>
</dbReference>
<feature type="domain" description="3'-5' exonuclease" evidence="2">
    <location>
        <begin position="177"/>
        <end position="340"/>
    </location>
</feature>
<protein>
    <submittedName>
        <fullName evidence="3">EXOSX-like protein</fullName>
    </submittedName>
</protein>
<feature type="region of interest" description="Disordered" evidence="1">
    <location>
        <begin position="135"/>
        <end position="170"/>
    </location>
</feature>
<feature type="compositionally biased region" description="Polar residues" evidence="1">
    <location>
        <begin position="708"/>
        <end position="719"/>
    </location>
</feature>
<keyword evidence="4" id="KW-1185">Reference proteome</keyword>
<dbReference type="SMART" id="SM00474">
    <property type="entry name" value="35EXOc"/>
    <property type="match status" value="1"/>
</dbReference>
<feature type="compositionally biased region" description="Basic residues" evidence="1">
    <location>
        <begin position="136"/>
        <end position="146"/>
    </location>
</feature>
<accession>A0ABY7EVA4</accession>
<evidence type="ECO:0000313" key="4">
    <source>
        <dbReference type="Proteomes" id="UP001164746"/>
    </source>
</evidence>
<feature type="compositionally biased region" description="Basic residues" evidence="1">
    <location>
        <begin position="690"/>
        <end position="702"/>
    </location>
</feature>
<dbReference type="EMBL" id="CP111020">
    <property type="protein sequence ID" value="WAR13880.1"/>
    <property type="molecule type" value="Genomic_DNA"/>
</dbReference>
<name>A0ABY7EVA4_MYAAR</name>
<evidence type="ECO:0000313" key="3">
    <source>
        <dbReference type="EMBL" id="WAR13880.1"/>
    </source>
</evidence>
<sequence length="719" mass="81244">MADEACGSEEKPKFLSEYEDVNQFMQQTLRSVLLATKSSNEMPAAGDDFDYYSSFPGFQGLMNIEGKRILHVIQSILKHENVRANLGSMGGAADIEDKLDQLMDANDQILERVSPGSSSAAPNFRLLSAKNIQRPQLRKPKVARGSHTRDVRTAGVQDNQTSPCKAQEPGDIDETPCMFINTPEQLGPLVTMLKKQSEIAIDLEHHNYRTFQGMTCLMQISTRSHDYLIDTLELRSDLQFLNEVFTDPSIVKVLHGADSDIDWLQRDLGLYIVNMFDTGQAARVMNYSRFSLAHLLQQYCGVTADKQYQLADWRIRGNNSNNLLLSVLNRSRHLCMKVYQKQIHTPDNPGLMTRQSALFSSGKTNMIIEVKDEPLLTAFNKNYLPDKTGGKTVPRKSQMSKEEQSGSPWKLLPCSIKRKKESSDSPANSENEIDDSQILTRILYLFLRKYLSTFTRWPVTMIMFSVSTVLPTKRSRTDLQAEAMPTNKHLRFTDEGETIEITDDDKKALPQDLKIPIRFQVPSKKKKKNRNKDIDLIESVQEHLTNIRKIQEENETVLGKRPGDDQPSASEKTKKVKQKMKDSKKQKGQGKNGNKNSESSAMDTATDLVVIDSDEETVGEKAGGAKSAKGGLKTEVTIEIDDSDSNDAEVKVVEEFKPYDYTEGAKQLLKDTKQRGKGHDYYNPQSSGRGKSKNMRNRSQKKGIKDMYQTNMKNNLHFK</sequence>